<keyword evidence="5" id="KW-1185">Reference proteome</keyword>
<feature type="domain" description="NAD-dependent epimerase/dehydratase" evidence="1">
    <location>
        <begin position="2"/>
        <end position="228"/>
    </location>
</feature>
<dbReference type="InterPro" id="IPR036291">
    <property type="entry name" value="NAD(P)-bd_dom_sf"/>
</dbReference>
<dbReference type="PANTHER" id="PTHR48079:SF6">
    <property type="entry name" value="NAD(P)-BINDING DOMAIN-CONTAINING PROTEIN-RELATED"/>
    <property type="match status" value="1"/>
</dbReference>
<proteinExistence type="predicted"/>
<evidence type="ECO:0000313" key="2">
    <source>
        <dbReference type="EMBL" id="GGE86320.1"/>
    </source>
</evidence>
<reference evidence="2" key="1">
    <citation type="journal article" date="2014" name="Int. J. Syst. Evol. Microbiol.">
        <title>Complete genome of a new Firmicutes species belonging to the dominant human colonic microbiota ('Ruminococcus bicirculans') reveals two chromosomes and a selective capacity to utilize plant glucans.</title>
        <authorList>
            <consortium name="NISC Comparative Sequencing Program"/>
            <person name="Wegmann U."/>
            <person name="Louis P."/>
            <person name="Goesmann A."/>
            <person name="Henrissat B."/>
            <person name="Duncan S.H."/>
            <person name="Flint H.J."/>
        </authorList>
    </citation>
    <scope>NUCLEOTIDE SEQUENCE</scope>
    <source>
        <strain evidence="2">CGMCC 1.12707</strain>
    </source>
</reference>
<reference evidence="3" key="2">
    <citation type="submission" date="2016-11" db="EMBL/GenBank/DDBJ databases">
        <authorList>
            <person name="Jaros S."/>
            <person name="Januszkiewicz K."/>
            <person name="Wedrychowicz H."/>
        </authorList>
    </citation>
    <scope>NUCLEOTIDE SEQUENCE [LARGE SCALE GENOMIC DNA]</scope>
    <source>
        <strain evidence="3">DSM 27989</strain>
    </source>
</reference>
<dbReference type="PANTHER" id="PTHR48079">
    <property type="entry name" value="PROTEIN YEEZ"/>
    <property type="match status" value="1"/>
</dbReference>
<name>A0A1M6ZE70_9FLAO</name>
<dbReference type="EMBL" id="FRBH01000007">
    <property type="protein sequence ID" value="SHL28643.1"/>
    <property type="molecule type" value="Genomic_DNA"/>
</dbReference>
<sequence>MIFVTGGTGLVGSHLLVELARKQQPIRALKRHTSDIKSIERFFADQNATEFYKYITWVDGDLSDITKLPDLLKDIKTIYHTAAFVSFDKKDDDEIFETNILGTEALVNEAIDSKVKEFFFVSSIAAMDDLNPVTKKIDELSAWNNSLTHSSYAISKFRAEMEVWRASQEGINVIIVNPGVIIGSINGRRASEKLFDQNSIISKYAPSGGTAFVDVRDVVKVLLELVQQKIYNQKFILIAENRSYKDALNYVAKKNNAEIKLISNSTLKAIKIFSSISRIFGGKYLTKATYYSLTTKIKYDNSKICKTLDYSFIPIEEAINYHYSNYQKLISTK</sequence>
<dbReference type="AlphaFoldDB" id="A0A1M6ZE70"/>
<dbReference type="EMBL" id="BMFL01000001">
    <property type="protein sequence ID" value="GGE86320.1"/>
    <property type="molecule type" value="Genomic_DNA"/>
</dbReference>
<protein>
    <submittedName>
        <fullName evidence="2">NAD-dependent epimerase</fullName>
    </submittedName>
    <submittedName>
        <fullName evidence="3">Nucleoside-diphosphate-sugar epimerase</fullName>
    </submittedName>
</protein>
<reference evidence="4" key="3">
    <citation type="submission" date="2016-11" db="EMBL/GenBank/DDBJ databases">
        <authorList>
            <person name="Varghese N."/>
            <person name="Submissions S."/>
        </authorList>
    </citation>
    <scope>NUCLEOTIDE SEQUENCE [LARGE SCALE GENOMIC DNA]</scope>
    <source>
        <strain evidence="4">DSM 27989</strain>
    </source>
</reference>
<evidence type="ECO:0000313" key="4">
    <source>
        <dbReference type="Proteomes" id="UP000184120"/>
    </source>
</evidence>
<dbReference type="InterPro" id="IPR051783">
    <property type="entry name" value="NAD(P)-dependent_oxidoreduct"/>
</dbReference>
<dbReference type="RefSeq" id="WP_072932537.1">
    <property type="nucleotide sequence ID" value="NZ_BMFL01000001.1"/>
</dbReference>
<dbReference type="InterPro" id="IPR001509">
    <property type="entry name" value="Epimerase_deHydtase"/>
</dbReference>
<dbReference type="GO" id="GO:0004029">
    <property type="term" value="F:aldehyde dehydrogenase (NAD+) activity"/>
    <property type="evidence" value="ECO:0007669"/>
    <property type="project" value="TreeGrafter"/>
</dbReference>
<evidence type="ECO:0000259" key="1">
    <source>
        <dbReference type="Pfam" id="PF01370"/>
    </source>
</evidence>
<dbReference type="Gene3D" id="3.40.50.720">
    <property type="entry name" value="NAD(P)-binding Rossmann-like Domain"/>
    <property type="match status" value="1"/>
</dbReference>
<reference evidence="5" key="4">
    <citation type="journal article" date="2019" name="Int. J. Syst. Evol. Microbiol.">
        <title>The Global Catalogue of Microorganisms (GCM) 10K type strain sequencing project: providing services to taxonomists for standard genome sequencing and annotation.</title>
        <authorList>
            <consortium name="The Broad Institute Genomics Platform"/>
            <consortium name="The Broad Institute Genome Sequencing Center for Infectious Disease"/>
            <person name="Wu L."/>
            <person name="Ma J."/>
        </authorList>
    </citation>
    <scope>NUCLEOTIDE SEQUENCE [LARGE SCALE GENOMIC DNA]</scope>
    <source>
        <strain evidence="5">CGMCC 1.12707</strain>
    </source>
</reference>
<dbReference type="SUPFAM" id="SSF51735">
    <property type="entry name" value="NAD(P)-binding Rossmann-fold domains"/>
    <property type="match status" value="1"/>
</dbReference>
<accession>A0A1M6ZE70</accession>
<dbReference type="GO" id="GO:0005737">
    <property type="term" value="C:cytoplasm"/>
    <property type="evidence" value="ECO:0007669"/>
    <property type="project" value="TreeGrafter"/>
</dbReference>
<dbReference type="Proteomes" id="UP000650994">
    <property type="component" value="Unassembled WGS sequence"/>
</dbReference>
<dbReference type="STRING" id="1434701.SAMN05443634_107274"/>
<evidence type="ECO:0000313" key="3">
    <source>
        <dbReference type="EMBL" id="SHL28643.1"/>
    </source>
</evidence>
<reference evidence="2" key="5">
    <citation type="submission" date="2024-05" db="EMBL/GenBank/DDBJ databases">
        <authorList>
            <person name="Sun Q."/>
            <person name="Zhou Y."/>
        </authorList>
    </citation>
    <scope>NUCLEOTIDE SEQUENCE</scope>
    <source>
        <strain evidence="2">CGMCC 1.12707</strain>
    </source>
</reference>
<dbReference type="Proteomes" id="UP000184120">
    <property type="component" value="Unassembled WGS sequence"/>
</dbReference>
<organism evidence="3 4">
    <name type="scientific">Chishuiella changwenlii</name>
    <dbReference type="NCBI Taxonomy" id="1434701"/>
    <lineage>
        <taxon>Bacteria</taxon>
        <taxon>Pseudomonadati</taxon>
        <taxon>Bacteroidota</taxon>
        <taxon>Flavobacteriia</taxon>
        <taxon>Flavobacteriales</taxon>
        <taxon>Weeksellaceae</taxon>
        <taxon>Chishuiella</taxon>
    </lineage>
</organism>
<evidence type="ECO:0000313" key="5">
    <source>
        <dbReference type="Proteomes" id="UP000650994"/>
    </source>
</evidence>
<gene>
    <name evidence="2" type="ORF">GCM10010984_00190</name>
    <name evidence="3" type="ORF">SAMN05443634_107274</name>
</gene>
<dbReference type="Pfam" id="PF01370">
    <property type="entry name" value="Epimerase"/>
    <property type="match status" value="1"/>
</dbReference>